<evidence type="ECO:0000313" key="2">
    <source>
        <dbReference type="EMBL" id="ODM91843.1"/>
    </source>
</evidence>
<comment type="caution">
    <text evidence="2">The sequence shown here is derived from an EMBL/GenBank/DDBJ whole genome shotgun (WGS) entry which is preliminary data.</text>
</comment>
<organism evidence="2 3">
    <name type="scientific">Orchesella cincta</name>
    <name type="common">Springtail</name>
    <name type="synonym">Podura cincta</name>
    <dbReference type="NCBI Taxonomy" id="48709"/>
    <lineage>
        <taxon>Eukaryota</taxon>
        <taxon>Metazoa</taxon>
        <taxon>Ecdysozoa</taxon>
        <taxon>Arthropoda</taxon>
        <taxon>Hexapoda</taxon>
        <taxon>Collembola</taxon>
        <taxon>Entomobryomorpha</taxon>
        <taxon>Entomobryoidea</taxon>
        <taxon>Orchesellidae</taxon>
        <taxon>Orchesellinae</taxon>
        <taxon>Orchesella</taxon>
    </lineage>
</organism>
<dbReference type="AlphaFoldDB" id="A0A1D2MFV4"/>
<dbReference type="EMBL" id="LJIJ01001403">
    <property type="protein sequence ID" value="ODM91843.1"/>
    <property type="molecule type" value="Genomic_DNA"/>
</dbReference>
<gene>
    <name evidence="2" type="ORF">Ocin01_14839</name>
</gene>
<keyword evidence="3" id="KW-1185">Reference proteome</keyword>
<name>A0A1D2MFV4_ORCCI</name>
<feature type="region of interest" description="Disordered" evidence="1">
    <location>
        <begin position="33"/>
        <end position="57"/>
    </location>
</feature>
<evidence type="ECO:0000256" key="1">
    <source>
        <dbReference type="SAM" id="MobiDB-lite"/>
    </source>
</evidence>
<evidence type="ECO:0000313" key="3">
    <source>
        <dbReference type="Proteomes" id="UP000094527"/>
    </source>
</evidence>
<proteinExistence type="predicted"/>
<dbReference type="Proteomes" id="UP000094527">
    <property type="component" value="Unassembled WGS sequence"/>
</dbReference>
<feature type="compositionally biased region" description="Low complexity" evidence="1">
    <location>
        <begin position="38"/>
        <end position="49"/>
    </location>
</feature>
<accession>A0A1D2MFV4</accession>
<protein>
    <submittedName>
        <fullName evidence="2">Uncharacterized protein</fullName>
    </submittedName>
</protein>
<reference evidence="2 3" key="1">
    <citation type="journal article" date="2016" name="Genome Biol. Evol.">
        <title>Gene Family Evolution Reflects Adaptation to Soil Environmental Stressors in the Genome of the Collembolan Orchesella cincta.</title>
        <authorList>
            <person name="Faddeeva-Vakhrusheva A."/>
            <person name="Derks M.F."/>
            <person name="Anvar S.Y."/>
            <person name="Agamennone V."/>
            <person name="Suring W."/>
            <person name="Smit S."/>
            <person name="van Straalen N.M."/>
            <person name="Roelofs D."/>
        </authorList>
    </citation>
    <scope>NUCLEOTIDE SEQUENCE [LARGE SCALE GENOMIC DNA]</scope>
    <source>
        <tissue evidence="2">Mixed pool</tissue>
    </source>
</reference>
<dbReference type="OrthoDB" id="6126662at2759"/>
<sequence>MSAQLQGSPIDALIGCRTGEYKLRRDEYLIRMATGGENDNQSSDSSQSNEPYENMKVQPNGARVPLKEQQVMHLQMEINHPGGVRVILRKKDCLSSIAFRRLSRSCLGGWLEANAVSSAILRISCR</sequence>